<evidence type="ECO:0000256" key="2">
    <source>
        <dbReference type="ARBA" id="ARBA00022840"/>
    </source>
</evidence>
<sequence>MQDILAKTEDYKNCPRKEYAWNGSVHTPILNAAAKTLHGIEAGNITIVRPDLRWVAKEDVDPAGKMVDFAMVVKDALILTSSVRQKLALEAASAGLGASSFASINHTVDSYAPLQLAPIAVSIENYGTTYTGVSYCETSDTGLNENHIEVVNNWPSRHTKIGTKEKVPSEIAYSPDGAQWGSLIPPNVPRHMWTKLQLDRLQTGEAAEVIKEQQLSAQSLNKQPVDIIADFLQHVKDHVLKTLDEEYRREAGFNNTCFPFLKKTPLTTEPEAAAIYTIKTLRGTTQDQRLAVDDGFVICDMGGGTVDLISYRVAELQPTIVEEATVGTGDQCGGSFIDRAFIQWLERRLGATHFFKIAGCHSEDMPRTSLTPKLGRMVQDFILEAKTGFSGNETNFLRLPAPLNAIEEDAARGISDGEILITPEDMIKMFEPPIRKTCELIDGQIKQAQQTSKVKLKYLFMVGGFSESPYVYSKIKEFVETKGLKTIRPAYAWSAVVRGAAAKGLQGDGHLPIRNRKCRRHYAG</sequence>
<accession>A0A9W8WPF1</accession>
<keyword evidence="5" id="KW-1185">Reference proteome</keyword>
<evidence type="ECO:0000256" key="1">
    <source>
        <dbReference type="ARBA" id="ARBA00022741"/>
    </source>
</evidence>
<reference evidence="4" key="1">
    <citation type="submission" date="2022-10" db="EMBL/GenBank/DDBJ databases">
        <title>Tapping the CABI collections for fungal endophytes: first genome assemblies for Collariella, Neodidymelliopsis, Ascochyta clinopodiicola, Didymella pomorum, Didymosphaeria variabile, Neocosmospora piperis and Neocucurbitaria cava.</title>
        <authorList>
            <person name="Hill R."/>
        </authorList>
    </citation>
    <scope>NUCLEOTIDE SEQUENCE</scope>
    <source>
        <strain evidence="4">IMI 360193</strain>
    </source>
</reference>
<gene>
    <name evidence="4" type="ORF">N0V87_010430</name>
</gene>
<dbReference type="InterPro" id="IPR013126">
    <property type="entry name" value="Hsp_70_fam"/>
</dbReference>
<dbReference type="PANTHER" id="PTHR14187">
    <property type="entry name" value="ALPHA KINASE/ELONGATION FACTOR 2 KINASE"/>
    <property type="match status" value="1"/>
</dbReference>
<organism evidence="4 5">
    <name type="scientific">Didymella glomerata</name>
    <dbReference type="NCBI Taxonomy" id="749621"/>
    <lineage>
        <taxon>Eukaryota</taxon>
        <taxon>Fungi</taxon>
        <taxon>Dikarya</taxon>
        <taxon>Ascomycota</taxon>
        <taxon>Pezizomycotina</taxon>
        <taxon>Dothideomycetes</taxon>
        <taxon>Pleosporomycetidae</taxon>
        <taxon>Pleosporales</taxon>
        <taxon>Pleosporineae</taxon>
        <taxon>Didymellaceae</taxon>
        <taxon>Didymella</taxon>
    </lineage>
</organism>
<name>A0A9W8WPF1_9PLEO</name>
<dbReference type="OrthoDB" id="2963168at2759"/>
<evidence type="ECO:0000259" key="3">
    <source>
        <dbReference type="Pfam" id="PF20516"/>
    </source>
</evidence>
<dbReference type="Proteomes" id="UP001140562">
    <property type="component" value="Unassembled WGS sequence"/>
</dbReference>
<protein>
    <recommendedName>
        <fullName evidence="3">PD-(D/E)XK nuclease-like domain-containing protein</fullName>
    </recommendedName>
</protein>
<evidence type="ECO:0000313" key="5">
    <source>
        <dbReference type="Proteomes" id="UP001140562"/>
    </source>
</evidence>
<dbReference type="EMBL" id="JAPEUV010000244">
    <property type="protein sequence ID" value="KAJ4329945.1"/>
    <property type="molecule type" value="Genomic_DNA"/>
</dbReference>
<comment type="caution">
    <text evidence="4">The sequence shown here is derived from an EMBL/GenBank/DDBJ whole genome shotgun (WGS) entry which is preliminary data.</text>
</comment>
<dbReference type="PANTHER" id="PTHR14187:SF82">
    <property type="entry name" value="FAMILY CHAPERONE, PUTATIVE (AFU_ORTHOLOGUE AFUA_7G08575)-RELATED"/>
    <property type="match status" value="1"/>
</dbReference>
<dbReference type="InterPro" id="IPR043129">
    <property type="entry name" value="ATPase_NBD"/>
</dbReference>
<dbReference type="CDD" id="cd10170">
    <property type="entry name" value="ASKHA_NBD_HSP70"/>
    <property type="match status" value="1"/>
</dbReference>
<dbReference type="GO" id="GO:0140662">
    <property type="term" value="F:ATP-dependent protein folding chaperone"/>
    <property type="evidence" value="ECO:0007669"/>
    <property type="project" value="InterPro"/>
</dbReference>
<dbReference type="Pfam" id="PF00012">
    <property type="entry name" value="HSP70"/>
    <property type="match status" value="1"/>
</dbReference>
<evidence type="ECO:0000313" key="4">
    <source>
        <dbReference type="EMBL" id="KAJ4329945.1"/>
    </source>
</evidence>
<dbReference type="Gene3D" id="3.90.640.10">
    <property type="entry name" value="Actin, Chain A, domain 4"/>
    <property type="match status" value="1"/>
</dbReference>
<proteinExistence type="predicted"/>
<feature type="domain" description="PD-(D/E)XK nuclease-like" evidence="3">
    <location>
        <begin position="2"/>
        <end position="124"/>
    </location>
</feature>
<dbReference type="GO" id="GO:0005524">
    <property type="term" value="F:ATP binding"/>
    <property type="evidence" value="ECO:0007669"/>
    <property type="project" value="UniProtKB-KW"/>
</dbReference>
<keyword evidence="1" id="KW-0547">Nucleotide-binding</keyword>
<dbReference type="Pfam" id="PF20516">
    <property type="entry name" value="PDDEXK_12"/>
    <property type="match status" value="1"/>
</dbReference>
<dbReference type="SUPFAM" id="SSF53067">
    <property type="entry name" value="Actin-like ATPase domain"/>
    <property type="match status" value="2"/>
</dbReference>
<dbReference type="InterPro" id="IPR046797">
    <property type="entry name" value="PDDEXK_12"/>
</dbReference>
<keyword evidence="2" id="KW-0067">ATP-binding</keyword>
<dbReference type="Gene3D" id="3.30.420.40">
    <property type="match status" value="2"/>
</dbReference>
<dbReference type="AlphaFoldDB" id="A0A9W8WPF1"/>